<sequence length="37" mass="4598">MLTPQVANRVRQLFFNVLPLVYRYRPQDWHCDHARQE</sequence>
<name>A0A0N0GDV6_PSESX</name>
<protein>
    <submittedName>
        <fullName evidence="1">Uncharacterized protein</fullName>
    </submittedName>
</protein>
<comment type="caution">
    <text evidence="1">The sequence shown here is derived from an EMBL/GenBank/DDBJ whole genome shotgun (WGS) entry which is preliminary data.</text>
</comment>
<evidence type="ECO:0000313" key="2">
    <source>
        <dbReference type="Proteomes" id="UP000037891"/>
    </source>
</evidence>
<reference evidence="1 2" key="2">
    <citation type="submission" date="2015-10" db="EMBL/GenBank/DDBJ databases">
        <title>Comparative genomics and high-throughput reverse genetic screens identify a new phytobacterial MAMP and an Arabidopsis receptor required for immune elicitation.</title>
        <authorList>
            <person name="Mott G.A."/>
            <person name="Thakur S."/>
            <person name="Wang P.W."/>
            <person name="Desveaux D."/>
            <person name="Guttman D.S."/>
        </authorList>
    </citation>
    <scope>NUCLEOTIDE SEQUENCE [LARGE SCALE GENOMIC DNA]</scope>
    <source>
        <strain evidence="1 2">0788_9</strain>
    </source>
</reference>
<evidence type="ECO:0000313" key="1">
    <source>
        <dbReference type="EMBL" id="KPC26569.1"/>
    </source>
</evidence>
<gene>
    <name evidence="1" type="ORF">ABJ99_0665</name>
</gene>
<accession>A0A0N0GDV6</accession>
<reference evidence="1 2" key="1">
    <citation type="submission" date="2015-07" db="EMBL/GenBank/DDBJ databases">
        <authorList>
            <person name="Noorani M."/>
        </authorList>
    </citation>
    <scope>NUCLEOTIDE SEQUENCE [LARGE SCALE GENOMIC DNA]</scope>
    <source>
        <strain evidence="1 2">0788_9</strain>
    </source>
</reference>
<dbReference type="Proteomes" id="UP000037891">
    <property type="component" value="Unassembled WGS sequence"/>
</dbReference>
<dbReference type="EMBL" id="LGLN01000074">
    <property type="protein sequence ID" value="KPC26569.1"/>
    <property type="molecule type" value="Genomic_DNA"/>
</dbReference>
<dbReference type="AlphaFoldDB" id="A0A0N0GDV6"/>
<proteinExistence type="predicted"/>
<organism evidence="1 2">
    <name type="scientific">Pseudomonas syringae pv. cilantro</name>
    <dbReference type="NCBI Taxonomy" id="81035"/>
    <lineage>
        <taxon>Bacteria</taxon>
        <taxon>Pseudomonadati</taxon>
        <taxon>Pseudomonadota</taxon>
        <taxon>Gammaproteobacteria</taxon>
        <taxon>Pseudomonadales</taxon>
        <taxon>Pseudomonadaceae</taxon>
        <taxon>Pseudomonas</taxon>
        <taxon>Pseudomonas syringae</taxon>
    </lineage>
</organism>